<gene>
    <name evidence="12" type="ORF">P186_1592</name>
</gene>
<dbReference type="Gene3D" id="3.90.180.10">
    <property type="entry name" value="Medium-chain alcohol dehydrogenases, catalytic domain"/>
    <property type="match status" value="1"/>
</dbReference>
<keyword evidence="5" id="KW-0560">Oxidoreductase</keyword>
<keyword evidence="6" id="KW-0520">NAD</keyword>
<dbReference type="BioCyc" id="PSP1104324:GJSN-1563-MONOMER"/>
<evidence type="ECO:0000256" key="1">
    <source>
        <dbReference type="ARBA" id="ARBA00001947"/>
    </source>
</evidence>
<dbReference type="GO" id="GO:0016597">
    <property type="term" value="F:amino acid binding"/>
    <property type="evidence" value="ECO:0007669"/>
    <property type="project" value="UniProtKB-ARBA"/>
</dbReference>
<dbReference type="InterPro" id="IPR013154">
    <property type="entry name" value="ADH-like_N"/>
</dbReference>
<keyword evidence="3 10" id="KW-0479">Metal-binding</keyword>
<comment type="pathway">
    <text evidence="8">Amino-acid degradation; L-threonine degradation via oxydo-reductase pathway; glycine from L-threonine: step 1/2.</text>
</comment>
<keyword evidence="13" id="KW-1185">Reference proteome</keyword>
<evidence type="ECO:0000256" key="5">
    <source>
        <dbReference type="ARBA" id="ARBA00023002"/>
    </source>
</evidence>
<evidence type="ECO:0000256" key="2">
    <source>
        <dbReference type="ARBA" id="ARBA00008072"/>
    </source>
</evidence>
<dbReference type="InterPro" id="IPR013149">
    <property type="entry name" value="ADH-like_C"/>
</dbReference>
<dbReference type="SUPFAM" id="SSF51735">
    <property type="entry name" value="NAD(P)-binding Rossmann-fold domains"/>
    <property type="match status" value="1"/>
</dbReference>
<dbReference type="GO" id="GO:0051289">
    <property type="term" value="P:protein homotetramerization"/>
    <property type="evidence" value="ECO:0007669"/>
    <property type="project" value="UniProtKB-ARBA"/>
</dbReference>
<evidence type="ECO:0000259" key="11">
    <source>
        <dbReference type="SMART" id="SM00829"/>
    </source>
</evidence>
<keyword evidence="4 10" id="KW-0862">Zinc</keyword>
<dbReference type="PANTHER" id="PTHR42940:SF8">
    <property type="entry name" value="VACUOLAR PROTEIN SORTING-ASSOCIATED PROTEIN 11"/>
    <property type="match status" value="1"/>
</dbReference>
<dbReference type="PANTHER" id="PTHR42940">
    <property type="entry name" value="ALCOHOL DEHYDROGENASE 1-RELATED"/>
    <property type="match status" value="1"/>
</dbReference>
<evidence type="ECO:0000256" key="7">
    <source>
        <dbReference type="ARBA" id="ARBA00050613"/>
    </source>
</evidence>
<name>G7VG12_9CREN</name>
<dbReference type="EMBL" id="CP003098">
    <property type="protein sequence ID" value="AET33010.1"/>
    <property type="molecule type" value="Genomic_DNA"/>
</dbReference>
<comment type="catalytic activity">
    <reaction evidence="7">
        <text>L-threonine + NAD(+) = (2S)-2-amino-3-oxobutanoate + NADH + H(+)</text>
        <dbReference type="Rhea" id="RHEA:13161"/>
        <dbReference type="ChEBI" id="CHEBI:15378"/>
        <dbReference type="ChEBI" id="CHEBI:57540"/>
        <dbReference type="ChEBI" id="CHEBI:57926"/>
        <dbReference type="ChEBI" id="CHEBI:57945"/>
        <dbReference type="ChEBI" id="CHEBI:78948"/>
        <dbReference type="EC" id="1.1.1.103"/>
    </reaction>
</comment>
<evidence type="ECO:0000256" key="4">
    <source>
        <dbReference type="ARBA" id="ARBA00022833"/>
    </source>
</evidence>
<evidence type="ECO:0000256" key="6">
    <source>
        <dbReference type="ARBA" id="ARBA00023027"/>
    </source>
</evidence>
<evidence type="ECO:0000313" key="12">
    <source>
        <dbReference type="EMBL" id="AET33010.1"/>
    </source>
</evidence>
<dbReference type="RefSeq" id="WP_014288836.1">
    <property type="nucleotide sequence ID" value="NC_016645.1"/>
</dbReference>
<evidence type="ECO:0000256" key="8">
    <source>
        <dbReference type="ARBA" id="ARBA00060557"/>
    </source>
</evidence>
<dbReference type="STRING" id="1104324.P186_1592"/>
<comment type="similarity">
    <text evidence="2 10">Belongs to the zinc-containing alcohol dehydrogenase family.</text>
</comment>
<comment type="cofactor">
    <cofactor evidence="1 10">
        <name>Zn(2+)</name>
        <dbReference type="ChEBI" id="CHEBI:29105"/>
    </cofactor>
</comment>
<dbReference type="EC" id="1.1.1.103" evidence="9"/>
<dbReference type="AlphaFoldDB" id="G7VG12"/>
<dbReference type="GO" id="GO:0006566">
    <property type="term" value="P:threonine metabolic process"/>
    <property type="evidence" value="ECO:0007669"/>
    <property type="project" value="UniProtKB-ARBA"/>
</dbReference>
<dbReference type="Pfam" id="PF00107">
    <property type="entry name" value="ADH_zinc_N"/>
    <property type="match status" value="1"/>
</dbReference>
<dbReference type="GO" id="GO:0004022">
    <property type="term" value="F:alcohol dehydrogenase (NAD+) activity"/>
    <property type="evidence" value="ECO:0007669"/>
    <property type="project" value="TreeGrafter"/>
</dbReference>
<protein>
    <recommendedName>
        <fullName evidence="9">L-threonine 3-dehydrogenase</fullName>
        <ecNumber evidence="9">1.1.1.103</ecNumber>
    </recommendedName>
</protein>
<dbReference type="SUPFAM" id="SSF50129">
    <property type="entry name" value="GroES-like"/>
    <property type="match status" value="1"/>
</dbReference>
<dbReference type="GO" id="GO:0005737">
    <property type="term" value="C:cytoplasm"/>
    <property type="evidence" value="ECO:0007669"/>
    <property type="project" value="TreeGrafter"/>
</dbReference>
<dbReference type="InterPro" id="IPR002328">
    <property type="entry name" value="ADH_Zn_CS"/>
</dbReference>
<dbReference type="Pfam" id="PF08240">
    <property type="entry name" value="ADH_N"/>
    <property type="match status" value="1"/>
</dbReference>
<dbReference type="OrthoDB" id="73567at2157"/>
<dbReference type="HOGENOM" id="CLU_026673_11_2_2"/>
<sequence>MKIPLKIRAALYKGPGHPLEISEISSPTPGEGEVLVKVAATGICHSDLHILDGEIIPPPEGFILGHEISGWLVEFGPRCENPHGLSPGDPVVVSWIIPCGKCYWCVRGQENYCPYAAARMPGLVGLNGGHAEYMAVPETAVYPIPKGLDIHSAAVISCAYGTAYRALKEAGVGPGTGLVIVGVGGVGLAAVELANALGARPIVAVDMRKTALEKAKEFGATHVIDTTDGDPISAIRDALPQGADVVYETKPNPDLKIALESVRRGGTIIVTGLGTSTVEIPASHLVMNGIKIVGSLGYRPRVDIPELLSLAAAGKINPQRLISHIYKPEEINTAYEGLRQGRHTRALVIWNTTP</sequence>
<evidence type="ECO:0000256" key="9">
    <source>
        <dbReference type="ARBA" id="ARBA00066604"/>
    </source>
</evidence>
<dbReference type="PROSITE" id="PS00059">
    <property type="entry name" value="ADH_ZINC"/>
    <property type="match status" value="1"/>
</dbReference>
<evidence type="ECO:0000256" key="10">
    <source>
        <dbReference type="RuleBase" id="RU361277"/>
    </source>
</evidence>
<proteinExistence type="inferred from homology"/>
<dbReference type="FunFam" id="3.40.50.720:FF:000068">
    <property type="entry name" value="Sorbitol dehydrogenase"/>
    <property type="match status" value="1"/>
</dbReference>
<accession>G7VG12</accession>
<dbReference type="SMART" id="SM00829">
    <property type="entry name" value="PKS_ER"/>
    <property type="match status" value="1"/>
</dbReference>
<dbReference type="KEGG" id="pyr:P186_1592"/>
<evidence type="ECO:0000313" key="13">
    <source>
        <dbReference type="Proteomes" id="UP000005867"/>
    </source>
</evidence>
<dbReference type="InterPro" id="IPR036291">
    <property type="entry name" value="NAD(P)-bd_dom_sf"/>
</dbReference>
<dbReference type="eggNOG" id="arCOG01455">
    <property type="taxonomic scope" value="Archaea"/>
</dbReference>
<dbReference type="GeneID" id="11596088"/>
<dbReference type="GO" id="GO:0070403">
    <property type="term" value="F:NAD+ binding"/>
    <property type="evidence" value="ECO:0007669"/>
    <property type="project" value="UniProtKB-ARBA"/>
</dbReference>
<feature type="domain" description="Enoyl reductase (ER)" evidence="11">
    <location>
        <begin position="16"/>
        <end position="348"/>
    </location>
</feature>
<evidence type="ECO:0000256" key="3">
    <source>
        <dbReference type="ARBA" id="ARBA00022723"/>
    </source>
</evidence>
<reference evidence="12 13" key="1">
    <citation type="journal article" date="2012" name="J. Bacteriol.">
        <title>Complete genome sequence of strain 1860, a crenarchaeon of the genus pyrobaculum able to grow with various electron acceptors.</title>
        <authorList>
            <person name="Mardanov A.V."/>
            <person name="Gumerov V.M."/>
            <person name="Slobodkina G.B."/>
            <person name="Beletsky A.V."/>
            <person name="Bonch-Osmolovskaya E.A."/>
            <person name="Ravin N.V."/>
            <person name="Skryabin K.G."/>
        </authorList>
    </citation>
    <scope>NUCLEOTIDE SEQUENCE [LARGE SCALE GENOMIC DNA]</scope>
    <source>
        <strain evidence="12 13">1860</strain>
    </source>
</reference>
<dbReference type="InterPro" id="IPR011032">
    <property type="entry name" value="GroES-like_sf"/>
</dbReference>
<dbReference type="InterPro" id="IPR020843">
    <property type="entry name" value="ER"/>
</dbReference>
<organism evidence="12 13">
    <name type="scientific">Pyrobaculum ferrireducens</name>
    <dbReference type="NCBI Taxonomy" id="1104324"/>
    <lineage>
        <taxon>Archaea</taxon>
        <taxon>Thermoproteota</taxon>
        <taxon>Thermoprotei</taxon>
        <taxon>Thermoproteales</taxon>
        <taxon>Thermoproteaceae</taxon>
        <taxon>Pyrobaculum</taxon>
    </lineage>
</organism>
<dbReference type="GO" id="GO:0008270">
    <property type="term" value="F:zinc ion binding"/>
    <property type="evidence" value="ECO:0007669"/>
    <property type="project" value="InterPro"/>
</dbReference>
<dbReference type="Proteomes" id="UP000005867">
    <property type="component" value="Chromosome"/>
</dbReference>
<dbReference type="Gene3D" id="3.40.50.720">
    <property type="entry name" value="NAD(P)-binding Rossmann-like Domain"/>
    <property type="match status" value="1"/>
</dbReference>
<dbReference type="GO" id="GO:0008743">
    <property type="term" value="F:L-threonine 3-dehydrogenase activity"/>
    <property type="evidence" value="ECO:0007669"/>
    <property type="project" value="UniProtKB-EC"/>
</dbReference>